<dbReference type="EMBL" id="LR590484">
    <property type="protein sequence ID" value="VTR51498.1"/>
    <property type="molecule type" value="Genomic_DNA"/>
</dbReference>
<protein>
    <submittedName>
        <fullName evidence="1">Uncharacterized protein</fullName>
    </submittedName>
</protein>
<reference evidence="1 2" key="1">
    <citation type="submission" date="2019-05" db="EMBL/GenBank/DDBJ databases">
        <authorList>
            <consortium name="Pathogen Informatics"/>
        </authorList>
    </citation>
    <scope>NUCLEOTIDE SEQUENCE [LARGE SCALE GENOMIC DNA]</scope>
    <source>
        <strain evidence="1 2">NCTC11429</strain>
    </source>
</reference>
<name>A0A4V6KV71_9SPHI</name>
<dbReference type="GeneID" id="78464951"/>
<proteinExistence type="predicted"/>
<accession>A0A4V6KV71</accession>
<gene>
    <name evidence="1" type="ORF">NCTC11429_04362</name>
</gene>
<dbReference type="AlphaFoldDB" id="A0A4V6KV71"/>
<organism evidence="1 2">
    <name type="scientific">Sphingobacterium thalpophilum</name>
    <dbReference type="NCBI Taxonomy" id="259"/>
    <lineage>
        <taxon>Bacteria</taxon>
        <taxon>Pseudomonadati</taxon>
        <taxon>Bacteroidota</taxon>
        <taxon>Sphingobacteriia</taxon>
        <taxon>Sphingobacteriales</taxon>
        <taxon>Sphingobacteriaceae</taxon>
        <taxon>Sphingobacterium</taxon>
    </lineage>
</organism>
<evidence type="ECO:0000313" key="2">
    <source>
        <dbReference type="Proteomes" id="UP000308196"/>
    </source>
</evidence>
<dbReference type="RefSeq" id="WP_051606989.1">
    <property type="nucleotide sequence ID" value="NZ_LR590484.1"/>
</dbReference>
<evidence type="ECO:0000313" key="1">
    <source>
        <dbReference type="EMBL" id="VTR51498.1"/>
    </source>
</evidence>
<sequence>MENITAEAIKKKLELLQNSIDVPRENNTQVNLPAVKNAGKALKKLIRNFPTHDNLDEIYLKVVAINSLYSTNIYDTYKIAYHIKERVKNIDSRLERGDLTLVHEIASGHHIENKDGKEKLFYSFATKYCSCHNPEHYAIYDTLIQDILIKDYNVGKSGKERINYEKLRSYENFMNVISDFKHRRNLAEVSLKDIDMYLWITGKEKEMEKSNPSD</sequence>
<dbReference type="STRING" id="1123265.GCA_000686625_03706"/>
<dbReference type="KEGG" id="stha:NCTC11429_04362"/>
<dbReference type="Proteomes" id="UP000308196">
    <property type="component" value="Chromosome"/>
</dbReference>